<accession>E4XAC8</accession>
<keyword evidence="4" id="KW-0964">Secreted</keyword>
<evidence type="ECO:0000256" key="4">
    <source>
        <dbReference type="ARBA" id="ARBA00022525"/>
    </source>
</evidence>
<comment type="similarity">
    <text evidence="2">Belongs to the dickkopf family.</text>
</comment>
<dbReference type="OrthoDB" id="10510169at2759"/>
<dbReference type="InterPro" id="IPR006796">
    <property type="entry name" value="Dickkopf_N"/>
</dbReference>
<evidence type="ECO:0000256" key="3">
    <source>
        <dbReference type="ARBA" id="ARBA00022473"/>
    </source>
</evidence>
<dbReference type="PANTHER" id="PTHR12113:SF6">
    <property type="entry name" value="DICKKOPF N-TERMINAL CYSTEINE-RICH DOMAIN-CONTAINING PROTEIN"/>
    <property type="match status" value="1"/>
</dbReference>
<proteinExistence type="inferred from homology"/>
<keyword evidence="7" id="KW-1015">Disulfide bond</keyword>
<dbReference type="GO" id="GO:0039706">
    <property type="term" value="F:co-receptor binding"/>
    <property type="evidence" value="ECO:0007669"/>
    <property type="project" value="TreeGrafter"/>
</dbReference>
<sequence>MRVSIKIVPLFIFAVGSSQICDKVNFADVDCDSYDFNVTINQNCFDQHFARGSAWNETMIFGTSGNSSCELVVADDGTNTMTIKFSRIDFYLDGVIRESSNTIADISTDFPFDFKCEFDGVSDIQQLESLYDADTLKINTTLIINGAKVIPAPETCAYENGVCAQNNNLKLGQKYKIDYSNQVKSSLSFRIDKIFAGKTAGDKSDGALKLVDNGCPVPGVQPGGLDPLALTYEWVAFQFKDVDEMHFTIEVDLCDPNDLIYCKGETDCANSAGNSQLFALAYADQAAILPGIERRRRSTDDDERQFRDASDITVLVEEPDDANTVEATINGVQIVKISEDDFTENIKKINEERMKWIILFLFTISGTQVAAQSLIERVPDNSVILRKSPEKAARQKARRKILKKMESLGLLRNQECSIHEDCPLRRFCFRLENGHPFGRCHKCLKKKQKCTEDKECCQGESKNECRNGVCSKRRKKSSSKKRHQRSRRRRLRCLTHKSCKQREVCARHVNHSHGFCHTPLAKDKPCTSKPERSRYRRPPCADGLKCLQLTTNSKKFTCQ</sequence>
<evidence type="ECO:0000256" key="8">
    <source>
        <dbReference type="SAM" id="SignalP"/>
    </source>
</evidence>
<gene>
    <name evidence="10" type="ORF">GSOID_T00005260001</name>
</gene>
<dbReference type="GO" id="GO:0016055">
    <property type="term" value="P:Wnt signaling pathway"/>
    <property type="evidence" value="ECO:0007669"/>
    <property type="project" value="UniProtKB-KW"/>
</dbReference>
<evidence type="ECO:0000256" key="6">
    <source>
        <dbReference type="ARBA" id="ARBA00022729"/>
    </source>
</evidence>
<evidence type="ECO:0000313" key="10">
    <source>
        <dbReference type="EMBL" id="CBY08676.1"/>
    </source>
</evidence>
<dbReference type="GO" id="GO:0005615">
    <property type="term" value="C:extracellular space"/>
    <property type="evidence" value="ECO:0007669"/>
    <property type="project" value="TreeGrafter"/>
</dbReference>
<keyword evidence="11" id="KW-1185">Reference proteome</keyword>
<evidence type="ECO:0000256" key="2">
    <source>
        <dbReference type="ARBA" id="ARBA00010842"/>
    </source>
</evidence>
<dbReference type="PANTHER" id="PTHR12113">
    <property type="entry name" value="DICKKOPF3-LIKE 3"/>
    <property type="match status" value="1"/>
</dbReference>
<keyword evidence="5" id="KW-0879">Wnt signaling pathway</keyword>
<keyword evidence="6 8" id="KW-0732">Signal</keyword>
<dbReference type="GO" id="GO:0090090">
    <property type="term" value="P:negative regulation of canonical Wnt signaling pathway"/>
    <property type="evidence" value="ECO:0007669"/>
    <property type="project" value="TreeGrafter"/>
</dbReference>
<dbReference type="EMBL" id="FN653032">
    <property type="protein sequence ID" value="CBY08676.1"/>
    <property type="molecule type" value="Genomic_DNA"/>
</dbReference>
<evidence type="ECO:0000256" key="1">
    <source>
        <dbReference type="ARBA" id="ARBA00004613"/>
    </source>
</evidence>
<evidence type="ECO:0000256" key="5">
    <source>
        <dbReference type="ARBA" id="ARBA00022687"/>
    </source>
</evidence>
<reference evidence="10" key="1">
    <citation type="journal article" date="2010" name="Science">
        <title>Plasticity of animal genome architecture unmasked by rapid evolution of a pelagic tunicate.</title>
        <authorList>
            <person name="Denoeud F."/>
            <person name="Henriet S."/>
            <person name="Mungpakdee S."/>
            <person name="Aury J.M."/>
            <person name="Da Silva C."/>
            <person name="Brinkmann H."/>
            <person name="Mikhaleva J."/>
            <person name="Olsen L.C."/>
            <person name="Jubin C."/>
            <person name="Canestro C."/>
            <person name="Bouquet J.M."/>
            <person name="Danks G."/>
            <person name="Poulain J."/>
            <person name="Campsteijn C."/>
            <person name="Adamski M."/>
            <person name="Cross I."/>
            <person name="Yadetie F."/>
            <person name="Muffato M."/>
            <person name="Louis A."/>
            <person name="Butcher S."/>
            <person name="Tsagkogeorga G."/>
            <person name="Konrad A."/>
            <person name="Singh S."/>
            <person name="Jensen M.F."/>
            <person name="Cong E.H."/>
            <person name="Eikeseth-Otteraa H."/>
            <person name="Noel B."/>
            <person name="Anthouard V."/>
            <person name="Porcel B.M."/>
            <person name="Kachouri-Lafond R."/>
            <person name="Nishino A."/>
            <person name="Ugolini M."/>
            <person name="Chourrout P."/>
            <person name="Nishida H."/>
            <person name="Aasland R."/>
            <person name="Huzurbazar S."/>
            <person name="Westhof E."/>
            <person name="Delsuc F."/>
            <person name="Lehrach H."/>
            <person name="Reinhardt R."/>
            <person name="Weissenbach J."/>
            <person name="Roy S.W."/>
            <person name="Artiguenave F."/>
            <person name="Postlethwait J.H."/>
            <person name="Manak J.R."/>
            <person name="Thompson E.M."/>
            <person name="Jaillon O."/>
            <person name="Du Pasquier L."/>
            <person name="Boudinot P."/>
            <person name="Liberles D.A."/>
            <person name="Volff J.N."/>
            <person name="Philippe H."/>
            <person name="Lenhard B."/>
            <person name="Roest Crollius H."/>
            <person name="Wincker P."/>
            <person name="Chourrout D."/>
        </authorList>
    </citation>
    <scope>NUCLEOTIDE SEQUENCE [LARGE SCALE GENOMIC DNA]</scope>
</reference>
<organism evidence="10">
    <name type="scientific">Oikopleura dioica</name>
    <name type="common">Tunicate</name>
    <dbReference type="NCBI Taxonomy" id="34765"/>
    <lineage>
        <taxon>Eukaryota</taxon>
        <taxon>Metazoa</taxon>
        <taxon>Chordata</taxon>
        <taxon>Tunicata</taxon>
        <taxon>Appendicularia</taxon>
        <taxon>Copelata</taxon>
        <taxon>Oikopleuridae</taxon>
        <taxon>Oikopleura</taxon>
    </lineage>
</organism>
<evidence type="ECO:0000256" key="7">
    <source>
        <dbReference type="ARBA" id="ARBA00023157"/>
    </source>
</evidence>
<evidence type="ECO:0000259" key="9">
    <source>
        <dbReference type="Pfam" id="PF04706"/>
    </source>
</evidence>
<feature type="signal peptide" evidence="8">
    <location>
        <begin position="1"/>
        <end position="18"/>
    </location>
</feature>
<name>E4XAC8_OIKDI</name>
<protein>
    <recommendedName>
        <fullName evidence="9">Dickkopf N-terminal cysteine-rich domain-containing protein</fullName>
    </recommendedName>
</protein>
<feature type="domain" description="Dickkopf N-terminal cysteine-rich" evidence="9">
    <location>
        <begin position="415"/>
        <end position="471"/>
    </location>
</feature>
<keyword evidence="3" id="KW-0217">Developmental protein</keyword>
<dbReference type="InterPro" id="IPR039863">
    <property type="entry name" value="DKK1-4"/>
</dbReference>
<dbReference type="GO" id="GO:0048019">
    <property type="term" value="F:receptor antagonist activity"/>
    <property type="evidence" value="ECO:0007669"/>
    <property type="project" value="TreeGrafter"/>
</dbReference>
<dbReference type="AlphaFoldDB" id="E4XAC8"/>
<dbReference type="Pfam" id="PF04706">
    <property type="entry name" value="Dickkopf_N"/>
    <property type="match status" value="1"/>
</dbReference>
<dbReference type="InParanoid" id="E4XAC8"/>
<dbReference type="Proteomes" id="UP000001307">
    <property type="component" value="Unassembled WGS sequence"/>
</dbReference>
<feature type="chain" id="PRO_5003190130" description="Dickkopf N-terminal cysteine-rich domain-containing protein" evidence="8">
    <location>
        <begin position="19"/>
        <end position="559"/>
    </location>
</feature>
<evidence type="ECO:0000313" key="11">
    <source>
        <dbReference type="Proteomes" id="UP000001307"/>
    </source>
</evidence>
<comment type="subcellular location">
    <subcellularLocation>
        <location evidence="1">Secreted</location>
    </subcellularLocation>
</comment>